<reference evidence="1 2" key="1">
    <citation type="journal article" date="2024" name="Ann. Entomol. Soc. Am.">
        <title>Genomic analyses of the southern and eastern yellowjacket wasps (Hymenoptera: Vespidae) reveal evolutionary signatures of social life.</title>
        <authorList>
            <person name="Catto M.A."/>
            <person name="Caine P.B."/>
            <person name="Orr S.E."/>
            <person name="Hunt B.G."/>
            <person name="Goodisman M.A.D."/>
        </authorList>
    </citation>
    <scope>NUCLEOTIDE SEQUENCE [LARGE SCALE GENOMIC DNA]</scope>
    <source>
        <strain evidence="1">232</strain>
        <tissue evidence="1">Head and thorax</tissue>
    </source>
</reference>
<protein>
    <submittedName>
        <fullName evidence="1">Uncharacterized protein</fullName>
    </submittedName>
</protein>
<keyword evidence="2" id="KW-1185">Reference proteome</keyword>
<dbReference type="Proteomes" id="UP001607303">
    <property type="component" value="Unassembled WGS sequence"/>
</dbReference>
<dbReference type="EMBL" id="JAYRBN010000053">
    <property type="protein sequence ID" value="KAL2744003.1"/>
    <property type="molecule type" value="Genomic_DNA"/>
</dbReference>
<gene>
    <name evidence="1" type="ORF">V1477_007879</name>
</gene>
<comment type="caution">
    <text evidence="1">The sequence shown here is derived from an EMBL/GenBank/DDBJ whole genome shotgun (WGS) entry which is preliminary data.</text>
</comment>
<accession>A0ABD2CIF3</accession>
<proteinExistence type="predicted"/>
<evidence type="ECO:0000313" key="1">
    <source>
        <dbReference type="EMBL" id="KAL2744003.1"/>
    </source>
</evidence>
<organism evidence="1 2">
    <name type="scientific">Vespula maculifrons</name>
    <name type="common">Eastern yellow jacket</name>
    <name type="synonym">Wasp</name>
    <dbReference type="NCBI Taxonomy" id="7453"/>
    <lineage>
        <taxon>Eukaryota</taxon>
        <taxon>Metazoa</taxon>
        <taxon>Ecdysozoa</taxon>
        <taxon>Arthropoda</taxon>
        <taxon>Hexapoda</taxon>
        <taxon>Insecta</taxon>
        <taxon>Pterygota</taxon>
        <taxon>Neoptera</taxon>
        <taxon>Endopterygota</taxon>
        <taxon>Hymenoptera</taxon>
        <taxon>Apocrita</taxon>
        <taxon>Aculeata</taxon>
        <taxon>Vespoidea</taxon>
        <taxon>Vespidae</taxon>
        <taxon>Vespinae</taxon>
        <taxon>Vespula</taxon>
    </lineage>
</organism>
<dbReference type="AlphaFoldDB" id="A0ABD2CIF3"/>
<evidence type="ECO:0000313" key="2">
    <source>
        <dbReference type="Proteomes" id="UP001607303"/>
    </source>
</evidence>
<sequence length="124" mass="14457">MWAKNWRRYAQHPLDPVQERYIYPPNEGLRCQHESTVVNKRSSGLAAYAQSLSTMNQARFRDDKSIISIDKVSRSYKYYRPKALITSINVLLNDVTIPYYIITFIHIIASELNNQEYIEILSGS</sequence>
<name>A0ABD2CIF3_VESMC</name>